<dbReference type="OrthoDB" id="1522859at2"/>
<dbReference type="GO" id="GO:0098797">
    <property type="term" value="C:plasma membrane protein complex"/>
    <property type="evidence" value="ECO:0007669"/>
    <property type="project" value="TreeGrafter"/>
</dbReference>
<dbReference type="Pfam" id="PF03544">
    <property type="entry name" value="TonB_C"/>
    <property type="match status" value="1"/>
</dbReference>
<proteinExistence type="inferred from homology"/>
<protein>
    <submittedName>
        <fullName evidence="12">Protein TonB</fullName>
    </submittedName>
</protein>
<keyword evidence="8" id="KW-1133">Transmembrane helix</keyword>
<dbReference type="NCBIfam" id="TIGR01352">
    <property type="entry name" value="tonB_Cterm"/>
    <property type="match status" value="1"/>
</dbReference>
<evidence type="ECO:0000259" key="11">
    <source>
        <dbReference type="PROSITE" id="PS52015"/>
    </source>
</evidence>
<dbReference type="GO" id="GO:0015031">
    <property type="term" value="P:protein transport"/>
    <property type="evidence" value="ECO:0007669"/>
    <property type="project" value="UniProtKB-KW"/>
</dbReference>
<dbReference type="AlphaFoldDB" id="A0A4V3E0Z2"/>
<keyword evidence="9" id="KW-0472">Membrane</keyword>
<dbReference type="InterPro" id="IPR051045">
    <property type="entry name" value="TonB-dependent_transducer"/>
</dbReference>
<dbReference type="SUPFAM" id="SSF74653">
    <property type="entry name" value="TolA/TonB C-terminal domain"/>
    <property type="match status" value="1"/>
</dbReference>
<dbReference type="PANTHER" id="PTHR33446:SF2">
    <property type="entry name" value="PROTEIN TONB"/>
    <property type="match status" value="1"/>
</dbReference>
<evidence type="ECO:0000256" key="1">
    <source>
        <dbReference type="ARBA" id="ARBA00004383"/>
    </source>
</evidence>
<evidence type="ECO:0000256" key="6">
    <source>
        <dbReference type="ARBA" id="ARBA00022692"/>
    </source>
</evidence>
<evidence type="ECO:0000256" key="8">
    <source>
        <dbReference type="ARBA" id="ARBA00022989"/>
    </source>
</evidence>
<gene>
    <name evidence="12" type="ORF">DFQ03_3736</name>
</gene>
<evidence type="ECO:0000256" key="10">
    <source>
        <dbReference type="SAM" id="SignalP"/>
    </source>
</evidence>
<evidence type="ECO:0000313" key="13">
    <source>
        <dbReference type="Proteomes" id="UP000295274"/>
    </source>
</evidence>
<evidence type="ECO:0000256" key="4">
    <source>
        <dbReference type="ARBA" id="ARBA00022475"/>
    </source>
</evidence>
<keyword evidence="10" id="KW-0732">Signal</keyword>
<evidence type="ECO:0000256" key="2">
    <source>
        <dbReference type="ARBA" id="ARBA00006555"/>
    </source>
</evidence>
<dbReference type="RefSeq" id="WP_133674661.1">
    <property type="nucleotide sequence ID" value="NZ_SNZW01000020.1"/>
</dbReference>
<sequence>MTKKASTLLIIFIFISMNCFSQDDSTYLPQEEIVIDDCANALNKNDCLSLKIEHEVLDIIESLFKKRNQEIDTLKTSITFNLNDLNQINDERIYTFINDKKLNKKFTKELNKRIAELHVLRVDNKKPITYRPKYFLNYDYSTSNNQLNKIPLDSNCTFKGGIIEETPLFPNQPRVDDLTDRRTFNSLMQQHIGSHFMYPKEAVAKNISGRVSIMFYVDKEGNVGNIKTRGPAPILEDEARRIISLLPKLQPGRQNGAPKKIPYSIPINFKL</sequence>
<name>A0A4V3E0Z2_9FLAO</name>
<keyword evidence="5" id="KW-0997">Cell inner membrane</keyword>
<comment type="subcellular location">
    <subcellularLocation>
        <location evidence="1">Cell inner membrane</location>
        <topology evidence="1">Single-pass membrane protein</topology>
        <orientation evidence="1">Periplasmic side</orientation>
    </subcellularLocation>
</comment>
<keyword evidence="7" id="KW-0653">Protein transport</keyword>
<comment type="similarity">
    <text evidence="2">Belongs to the TonB family.</text>
</comment>
<dbReference type="EMBL" id="SNZW01000020">
    <property type="protein sequence ID" value="TDS10846.1"/>
    <property type="molecule type" value="Genomic_DNA"/>
</dbReference>
<dbReference type="PANTHER" id="PTHR33446">
    <property type="entry name" value="PROTEIN TONB-RELATED"/>
    <property type="match status" value="1"/>
</dbReference>
<keyword evidence="6" id="KW-0812">Transmembrane</keyword>
<dbReference type="InterPro" id="IPR006260">
    <property type="entry name" value="TonB/TolA_C"/>
</dbReference>
<keyword evidence="13" id="KW-1185">Reference proteome</keyword>
<evidence type="ECO:0000256" key="3">
    <source>
        <dbReference type="ARBA" id="ARBA00022448"/>
    </source>
</evidence>
<dbReference type="GO" id="GO:0031992">
    <property type="term" value="F:energy transducer activity"/>
    <property type="evidence" value="ECO:0007669"/>
    <property type="project" value="TreeGrafter"/>
</dbReference>
<dbReference type="PROSITE" id="PS52015">
    <property type="entry name" value="TONB_CTD"/>
    <property type="match status" value="1"/>
</dbReference>
<dbReference type="GO" id="GO:0055085">
    <property type="term" value="P:transmembrane transport"/>
    <property type="evidence" value="ECO:0007669"/>
    <property type="project" value="InterPro"/>
</dbReference>
<organism evidence="12 13">
    <name type="scientific">Maribacter caenipelagi</name>
    <dbReference type="NCBI Taxonomy" id="1447781"/>
    <lineage>
        <taxon>Bacteria</taxon>
        <taxon>Pseudomonadati</taxon>
        <taxon>Bacteroidota</taxon>
        <taxon>Flavobacteriia</taxon>
        <taxon>Flavobacteriales</taxon>
        <taxon>Flavobacteriaceae</taxon>
        <taxon>Maribacter</taxon>
    </lineage>
</organism>
<dbReference type="InterPro" id="IPR037682">
    <property type="entry name" value="TonB_C"/>
</dbReference>
<evidence type="ECO:0000256" key="9">
    <source>
        <dbReference type="ARBA" id="ARBA00023136"/>
    </source>
</evidence>
<feature type="chain" id="PRO_5020700741" evidence="10">
    <location>
        <begin position="22"/>
        <end position="271"/>
    </location>
</feature>
<dbReference type="Gene3D" id="3.30.1150.10">
    <property type="match status" value="1"/>
</dbReference>
<accession>A0A4V3E0Z2</accession>
<evidence type="ECO:0000256" key="7">
    <source>
        <dbReference type="ARBA" id="ARBA00022927"/>
    </source>
</evidence>
<feature type="domain" description="TonB C-terminal" evidence="11">
    <location>
        <begin position="183"/>
        <end position="271"/>
    </location>
</feature>
<reference evidence="12 13" key="1">
    <citation type="submission" date="2019-03" db="EMBL/GenBank/DDBJ databases">
        <title>Genomic Encyclopedia of Type Strains, Phase III (KMG-III): the genomes of soil and plant-associated and newly described type strains.</title>
        <authorList>
            <person name="Whitman W."/>
        </authorList>
    </citation>
    <scope>NUCLEOTIDE SEQUENCE [LARGE SCALE GENOMIC DNA]</scope>
    <source>
        <strain evidence="12 13">CECT 8455</strain>
    </source>
</reference>
<feature type="signal peptide" evidence="10">
    <location>
        <begin position="1"/>
        <end position="21"/>
    </location>
</feature>
<evidence type="ECO:0000256" key="5">
    <source>
        <dbReference type="ARBA" id="ARBA00022519"/>
    </source>
</evidence>
<evidence type="ECO:0000313" key="12">
    <source>
        <dbReference type="EMBL" id="TDS10846.1"/>
    </source>
</evidence>
<keyword evidence="4" id="KW-1003">Cell membrane</keyword>
<keyword evidence="3" id="KW-0813">Transport</keyword>
<dbReference type="Proteomes" id="UP000295274">
    <property type="component" value="Unassembled WGS sequence"/>
</dbReference>
<comment type="caution">
    <text evidence="12">The sequence shown here is derived from an EMBL/GenBank/DDBJ whole genome shotgun (WGS) entry which is preliminary data.</text>
</comment>